<dbReference type="EC" id="2.4.2.31" evidence="7"/>
<keyword evidence="3 7" id="KW-0808">Transferase</keyword>
<evidence type="ECO:0000256" key="7">
    <source>
        <dbReference type="RuleBase" id="RU361228"/>
    </source>
</evidence>
<dbReference type="PROSITE" id="PS51996">
    <property type="entry name" value="TR_MART"/>
    <property type="match status" value="1"/>
</dbReference>
<dbReference type="Gene3D" id="2.20.110.10">
    <property type="entry name" value="Histone H3 K4-specific methyltransferase SET7/9 N-terminal domain"/>
    <property type="match status" value="1"/>
</dbReference>
<keyword evidence="5" id="KW-0677">Repeat</keyword>
<dbReference type="GO" id="GO:0016779">
    <property type="term" value="F:nucleotidyltransferase activity"/>
    <property type="evidence" value="ECO:0007669"/>
    <property type="project" value="UniProtKB-KW"/>
</dbReference>
<dbReference type="InterPro" id="IPR000768">
    <property type="entry name" value="ART"/>
</dbReference>
<dbReference type="SMART" id="SM00698">
    <property type="entry name" value="MORN"/>
    <property type="match status" value="2"/>
</dbReference>
<keyword evidence="9" id="KW-1185">Reference proteome</keyword>
<gene>
    <name evidence="8" type="ORF">XAT740_LOCUS46767</name>
</gene>
<dbReference type="AlphaFoldDB" id="A0A816A922"/>
<comment type="catalytic activity">
    <reaction evidence="6 7">
        <text>L-arginyl-[protein] + NAD(+) = N(omega)-(ADP-D-ribosyl)-L-arginyl-[protein] + nicotinamide + H(+)</text>
        <dbReference type="Rhea" id="RHEA:19149"/>
        <dbReference type="Rhea" id="RHEA-COMP:10532"/>
        <dbReference type="Rhea" id="RHEA-COMP:15087"/>
        <dbReference type="ChEBI" id="CHEBI:15378"/>
        <dbReference type="ChEBI" id="CHEBI:17154"/>
        <dbReference type="ChEBI" id="CHEBI:29965"/>
        <dbReference type="ChEBI" id="CHEBI:57540"/>
        <dbReference type="ChEBI" id="CHEBI:142554"/>
        <dbReference type="EC" id="2.4.2.31"/>
    </reaction>
</comment>
<comment type="similarity">
    <text evidence="1 7">Belongs to the Arg-specific ADP-ribosyltransferase family.</text>
</comment>
<accession>A0A816A922</accession>
<dbReference type="Pfam" id="PF02493">
    <property type="entry name" value="MORN"/>
    <property type="match status" value="3"/>
</dbReference>
<evidence type="ECO:0000313" key="9">
    <source>
        <dbReference type="Proteomes" id="UP000663828"/>
    </source>
</evidence>
<dbReference type="Proteomes" id="UP000663828">
    <property type="component" value="Unassembled WGS sequence"/>
</dbReference>
<dbReference type="SUPFAM" id="SSF82185">
    <property type="entry name" value="Histone H3 K4-specific methyltransferase SET7/9 N-terminal domain"/>
    <property type="match status" value="1"/>
</dbReference>
<evidence type="ECO:0000256" key="1">
    <source>
        <dbReference type="ARBA" id="ARBA00009558"/>
    </source>
</evidence>
<evidence type="ECO:0000313" key="8">
    <source>
        <dbReference type="EMBL" id="CAF1592868.1"/>
    </source>
</evidence>
<keyword evidence="2 7" id="KW-0328">Glycosyltransferase</keyword>
<reference evidence="8" key="1">
    <citation type="submission" date="2021-02" db="EMBL/GenBank/DDBJ databases">
        <authorList>
            <person name="Nowell W R."/>
        </authorList>
    </citation>
    <scope>NUCLEOTIDE SEQUENCE</scope>
</reference>
<evidence type="ECO:0000256" key="3">
    <source>
        <dbReference type="ARBA" id="ARBA00022679"/>
    </source>
</evidence>
<organism evidence="8 9">
    <name type="scientific">Adineta ricciae</name>
    <name type="common">Rotifer</name>
    <dbReference type="NCBI Taxonomy" id="249248"/>
    <lineage>
        <taxon>Eukaryota</taxon>
        <taxon>Metazoa</taxon>
        <taxon>Spiralia</taxon>
        <taxon>Gnathifera</taxon>
        <taxon>Rotifera</taxon>
        <taxon>Eurotatoria</taxon>
        <taxon>Bdelloidea</taxon>
        <taxon>Adinetida</taxon>
        <taxon>Adinetidae</taxon>
        <taxon>Adineta</taxon>
    </lineage>
</organism>
<dbReference type="InterPro" id="IPR003409">
    <property type="entry name" value="MORN"/>
</dbReference>
<dbReference type="PANTHER" id="PTHR23084">
    <property type="entry name" value="PHOSPHATIDYLINOSITOL-4-PHOSPHATE 5-KINASE RELATED"/>
    <property type="match status" value="1"/>
</dbReference>
<dbReference type="SUPFAM" id="SSF56399">
    <property type="entry name" value="ADP-ribosylation"/>
    <property type="match status" value="1"/>
</dbReference>
<evidence type="ECO:0000256" key="4">
    <source>
        <dbReference type="ARBA" id="ARBA00022695"/>
    </source>
</evidence>
<keyword evidence="7" id="KW-0521">NADP</keyword>
<keyword evidence="4" id="KW-0548">Nucleotidyltransferase</keyword>
<proteinExistence type="inferred from homology"/>
<dbReference type="Pfam" id="PF01129">
    <property type="entry name" value="ART"/>
    <property type="match status" value="1"/>
</dbReference>
<evidence type="ECO:0000256" key="6">
    <source>
        <dbReference type="ARBA" id="ARBA00047597"/>
    </source>
</evidence>
<dbReference type="PANTHER" id="PTHR23084:SF179">
    <property type="entry name" value="OS10G0565000 PROTEIN"/>
    <property type="match status" value="1"/>
</dbReference>
<name>A0A816A922_ADIRI</name>
<comment type="caution">
    <text evidence="8">The sequence shown here is derived from an EMBL/GenBank/DDBJ whole genome shotgun (WGS) entry which is preliminary data.</text>
</comment>
<evidence type="ECO:0000256" key="5">
    <source>
        <dbReference type="ARBA" id="ARBA00022737"/>
    </source>
</evidence>
<dbReference type="GO" id="GO:0106274">
    <property type="term" value="F:NAD+-protein-arginine ADP-ribosyltransferase activity"/>
    <property type="evidence" value="ECO:0007669"/>
    <property type="project" value="UniProtKB-EC"/>
</dbReference>
<sequence length="420" mass="48070">MTLDDTAKETSPLRFSDVGALPNRMFAPIEGYEHMPLVSLEEAVEPLVNIVPKVQRNVFIVKQNCQHPEDGLSSDESASIMLYTFESKPHESSLYVILNAALRLEKREQLVPWFLYLRLILTALGKLPSERRFVVRGVKADLRAEYPKGNTFIWWGFSSCTSTVEVLECEGFFGKTGTRTLFQIDCYTGKDVKNHSFIRAEEEILLLPARQFQITSCLDSGNGLHIIQLKEIKPSFPLLELSEIPNPVLLPKKDSTIGPQINVESSKPAPALASTLPIEKHNSVTDGYGSYTSPDGGHYEGEFKDGEMHGRGTYRFSDGDTYDGGWEHDSKCGYGIYTWTSGQRYEGQYHPSIHQRIYIHWQIHVFLAHVDYHPEIDPRIDHHPTTYKHRNLTYYHPPILRHMFVHHRTLEFLDHFSCHL</sequence>
<evidence type="ECO:0000256" key="2">
    <source>
        <dbReference type="ARBA" id="ARBA00022676"/>
    </source>
</evidence>
<protein>
    <recommendedName>
        <fullName evidence="7">NAD(P)(+)--arginine ADP-ribosyltransferase</fullName>
        <ecNumber evidence="7">2.4.2.31</ecNumber>
    </recommendedName>
    <alternativeName>
        <fullName evidence="7">Mono(ADP-ribosyl)transferase</fullName>
    </alternativeName>
</protein>
<dbReference type="EMBL" id="CAJNOR010006348">
    <property type="protein sequence ID" value="CAF1592868.1"/>
    <property type="molecule type" value="Genomic_DNA"/>
</dbReference>
<dbReference type="Gene3D" id="3.90.176.10">
    <property type="entry name" value="Toxin ADP-ribosyltransferase, Chain A, domain 1"/>
    <property type="match status" value="1"/>
</dbReference>
<keyword evidence="7" id="KW-0520">NAD</keyword>